<sequence length="1646" mass="173261">MVGVEAVAPLVRAATVALEVPEQSGVVQATGFFVAAGVVATCAHALGTSAGQAARRVRGTQPASSREFELEVVPEWSPPTGVSAVDLAFLRVVAPQEVGAALLSDVVEIGDRVWAFGHPVGQFRAGESALFTYQGASRLEAVDGTGPGTDGRVLGRVVGTPVGAGFSGSPVVNWRTGAVVGMLCTSNLAGSAHLVGAADIRHALAARAHLVVDEMANRAWLAALDDDQVRAGGWQYPGPTLRGYLTVAARAAQELPYPGVLPSDTPPPFADIYVAQGVTDQEDEAAADPWTPQQVRAAQAVVAGDGHAFVLGGPGVGKSTLLRSIVLAAAQEWQGDTPGRVVPVRVSAADLVVPRPLPEALAAAARVELSAVGTAQTPPPDFFAREPVAGLPWLVLVDGFDEIADVAARRAILTKLSGALVDESSPPYRFVIASRPLLADELERATARHWHARRFDVLPFTKEQVQRFATQWLRALAVADPEATAEVFVAELDRAGLAALARTPLLVTMLCQLFVSAPDQRLPHSRAQTYRRFVELMQEQQYVAGLRGIHAQVSAALDRYGPNAEAAAMREVDGSLDLVARLASVRRAGDTTAAATLLAAWTQERRPRHVPEHTWVGVLVELIRRSGLVVERAGDVVFIHQTILEHLAARFDAADPVASAAALRRLSSWQRRRPWFRGSWMAPEGDEPYLRFLLAEWTPSTPLTATLTRIASGGGLAGGKFIAACHADGVVVDRKALTAAVSTLARLAARRTEYANERMQAVETLRLLDDERAVGLYAALAVATRVRRHAGRRRSYDMNAAAVVALGRSARPLAADLLAQIAANRAARGDVRLEAARSLIRRGDPRAASMLTKLAVDKDVETVGNSVLTLNDGGADRLATLARSPGLSWRGRLEAAQAVAELGDPQAVILLAFLVADPSTPPSIRWQAGDTLVLRCQRGADALALAAGSEAVPHASRIVAASLLSLHGDPRAADLLTAIGADPAALATHRVLIMRTFAELGDPRAVDLAAAVAADASAGSVRVDAAEAVGEFDEEKAADLLTEIANTPRDADELHAAALALVRYGGARAAQSLAIAASVPQLPPDERYRAAVELARLNDPRAFDLLVPIAFDTEGTDTSRVLAIEAMARIDRARTADALFDLTRSGTQTPDQRYETAHLLRRFEDRRAADVFVAVAGTVAASPERRFKAATALADMADPRAADVLLALVDTLPAGELTHRREVAARLFWLQYGYTNAPDMASIEAPPAADAERPFAVHARRLLDASDVTARLAALFPAELSDPHAGLEERVHAAGVLAGLGDVASRDLLVRVATQDSGSHLPPGWDSLQAPVKAAIVLAEIGDESAADLLAALAHAPLDRHADRAAIEGRLTAAQLLVALGDPRSADALATLIADLAAVGRVFSEDAQDEARVGAGATLARLGDARAADLLVTVADDMAAATDLRHPSSTAGLRYQIAQVLTDLADPRALDLLAALATDHATADHTRAEATKSLTAQDEQRARAILAVVAANTALSGAARLDAARALLGFAAPEAPDLIHALATNPTVIGPTRCEAATVLASVGDDRAADALLHIAVDGTVFAMGRINAAQQLVAMGEDRAVDALHTVATDAAVDRGQRMSAARIRDELRRAASEPAPHQPDIDGL</sequence>
<dbReference type="InterPro" id="IPR007111">
    <property type="entry name" value="NACHT_NTPase"/>
</dbReference>
<proteinExistence type="predicted"/>
<dbReference type="RefSeq" id="WP_173080204.1">
    <property type="nucleotide sequence ID" value="NZ_BAABJB010000001.1"/>
</dbReference>
<reference evidence="2 3" key="1">
    <citation type="submission" date="2020-03" db="EMBL/GenBank/DDBJ databases">
        <title>Whole genome shotgun sequence of Phytohabitans rumicis NBRC 108638.</title>
        <authorList>
            <person name="Komaki H."/>
            <person name="Tamura T."/>
        </authorList>
    </citation>
    <scope>NUCLEOTIDE SEQUENCE [LARGE SCALE GENOMIC DNA]</scope>
    <source>
        <strain evidence="2 3">NBRC 108638</strain>
    </source>
</reference>
<comment type="caution">
    <text evidence="2">The sequence shown here is derived from an EMBL/GenBank/DDBJ whole genome shotgun (WGS) entry which is preliminary data.</text>
</comment>
<dbReference type="Gene3D" id="3.40.50.300">
    <property type="entry name" value="P-loop containing nucleotide triphosphate hydrolases"/>
    <property type="match status" value="1"/>
</dbReference>
<evidence type="ECO:0000259" key="1">
    <source>
        <dbReference type="Pfam" id="PF05729"/>
    </source>
</evidence>
<dbReference type="EMBL" id="BLPG01000001">
    <property type="protein sequence ID" value="GFJ93557.1"/>
    <property type="molecule type" value="Genomic_DNA"/>
</dbReference>
<dbReference type="InterPro" id="IPR004155">
    <property type="entry name" value="PBS_lyase_HEAT"/>
</dbReference>
<feature type="domain" description="NACHT" evidence="1">
    <location>
        <begin position="309"/>
        <end position="474"/>
    </location>
</feature>
<dbReference type="SUPFAM" id="SSF52540">
    <property type="entry name" value="P-loop containing nucleoside triphosphate hydrolases"/>
    <property type="match status" value="1"/>
</dbReference>
<evidence type="ECO:0000313" key="3">
    <source>
        <dbReference type="Proteomes" id="UP000482960"/>
    </source>
</evidence>
<gene>
    <name evidence="2" type="ORF">Prum_071990</name>
</gene>
<dbReference type="Gene3D" id="1.25.10.10">
    <property type="entry name" value="Leucine-rich Repeat Variant"/>
    <property type="match status" value="3"/>
</dbReference>
<dbReference type="SMART" id="SM00567">
    <property type="entry name" value="EZ_HEAT"/>
    <property type="match status" value="17"/>
</dbReference>
<accession>A0A6V8LHI6</accession>
<dbReference type="InterPro" id="IPR027417">
    <property type="entry name" value="P-loop_NTPase"/>
</dbReference>
<dbReference type="Proteomes" id="UP000482960">
    <property type="component" value="Unassembled WGS sequence"/>
</dbReference>
<dbReference type="Pfam" id="PF05729">
    <property type="entry name" value="NACHT"/>
    <property type="match status" value="1"/>
</dbReference>
<evidence type="ECO:0000313" key="2">
    <source>
        <dbReference type="EMBL" id="GFJ93557.1"/>
    </source>
</evidence>
<dbReference type="Gene3D" id="2.40.10.120">
    <property type="match status" value="1"/>
</dbReference>
<protein>
    <recommendedName>
        <fullName evidence="1">NACHT domain-containing protein</fullName>
    </recommendedName>
</protein>
<dbReference type="Pfam" id="PF13365">
    <property type="entry name" value="Trypsin_2"/>
    <property type="match status" value="1"/>
</dbReference>
<dbReference type="SUPFAM" id="SSF50494">
    <property type="entry name" value="Trypsin-like serine proteases"/>
    <property type="match status" value="1"/>
</dbReference>
<keyword evidence="3" id="KW-1185">Reference proteome</keyword>
<dbReference type="InterPro" id="IPR009003">
    <property type="entry name" value="Peptidase_S1_PA"/>
</dbReference>
<dbReference type="InterPro" id="IPR016024">
    <property type="entry name" value="ARM-type_fold"/>
</dbReference>
<dbReference type="Pfam" id="PF03130">
    <property type="entry name" value="HEAT_PBS"/>
    <property type="match status" value="1"/>
</dbReference>
<reference evidence="2 3" key="2">
    <citation type="submission" date="2020-03" db="EMBL/GenBank/DDBJ databases">
        <authorList>
            <person name="Ichikawa N."/>
            <person name="Kimura A."/>
            <person name="Kitahashi Y."/>
            <person name="Uohara A."/>
        </authorList>
    </citation>
    <scope>NUCLEOTIDE SEQUENCE [LARGE SCALE GENOMIC DNA]</scope>
    <source>
        <strain evidence="2 3">NBRC 108638</strain>
    </source>
</reference>
<dbReference type="SUPFAM" id="SSF48371">
    <property type="entry name" value="ARM repeat"/>
    <property type="match status" value="2"/>
</dbReference>
<name>A0A6V8LHI6_9ACTN</name>
<dbReference type="InterPro" id="IPR011989">
    <property type="entry name" value="ARM-like"/>
</dbReference>
<organism evidence="2 3">
    <name type="scientific">Phytohabitans rumicis</name>
    <dbReference type="NCBI Taxonomy" id="1076125"/>
    <lineage>
        <taxon>Bacteria</taxon>
        <taxon>Bacillati</taxon>
        <taxon>Actinomycetota</taxon>
        <taxon>Actinomycetes</taxon>
        <taxon>Micromonosporales</taxon>
        <taxon>Micromonosporaceae</taxon>
    </lineage>
</organism>